<feature type="compositionally biased region" description="Polar residues" evidence="6">
    <location>
        <begin position="571"/>
        <end position="585"/>
    </location>
</feature>
<feature type="compositionally biased region" description="Low complexity" evidence="6">
    <location>
        <begin position="252"/>
        <end position="272"/>
    </location>
</feature>
<evidence type="ECO:0000256" key="5">
    <source>
        <dbReference type="ARBA" id="ARBA00022776"/>
    </source>
</evidence>
<evidence type="ECO:0000313" key="8">
    <source>
        <dbReference type="EMBL" id="KAJ7084284.1"/>
    </source>
</evidence>
<comment type="subcellular location">
    <subcellularLocation>
        <location evidence="1">Cytoplasm</location>
        <location evidence="1">Cytoskeleton</location>
        <location evidence="1">Spindle</location>
    </subcellularLocation>
</comment>
<dbReference type="GO" id="GO:0090307">
    <property type="term" value="P:mitotic spindle assembly"/>
    <property type="evidence" value="ECO:0007669"/>
    <property type="project" value="TreeGrafter"/>
</dbReference>
<feature type="region of interest" description="Disordered" evidence="6">
    <location>
        <begin position="243"/>
        <end position="330"/>
    </location>
</feature>
<evidence type="ECO:0000256" key="6">
    <source>
        <dbReference type="SAM" id="MobiDB-lite"/>
    </source>
</evidence>
<dbReference type="GO" id="GO:0005881">
    <property type="term" value="C:cytoplasmic microtubule"/>
    <property type="evidence" value="ECO:0007669"/>
    <property type="project" value="TreeGrafter"/>
</dbReference>
<organism evidence="8 9">
    <name type="scientific">Mycena belliarum</name>
    <dbReference type="NCBI Taxonomy" id="1033014"/>
    <lineage>
        <taxon>Eukaryota</taxon>
        <taxon>Fungi</taxon>
        <taxon>Dikarya</taxon>
        <taxon>Basidiomycota</taxon>
        <taxon>Agaricomycotina</taxon>
        <taxon>Agaricomycetes</taxon>
        <taxon>Agaricomycetidae</taxon>
        <taxon>Agaricales</taxon>
        <taxon>Marasmiineae</taxon>
        <taxon>Mycenaceae</taxon>
        <taxon>Mycena</taxon>
    </lineage>
</organism>
<feature type="region of interest" description="Disordered" evidence="6">
    <location>
        <begin position="429"/>
        <end position="469"/>
    </location>
</feature>
<dbReference type="Gene3D" id="1.25.10.10">
    <property type="entry name" value="Leucine-rich Repeat Variant"/>
    <property type="match status" value="1"/>
</dbReference>
<dbReference type="PANTHER" id="PTHR21567">
    <property type="entry name" value="CLASP"/>
    <property type="match status" value="1"/>
</dbReference>
<gene>
    <name evidence="8" type="ORF">B0H15DRAFT_951534</name>
</gene>
<dbReference type="InterPro" id="IPR016024">
    <property type="entry name" value="ARM-type_fold"/>
</dbReference>
<feature type="compositionally biased region" description="Polar residues" evidence="6">
    <location>
        <begin position="316"/>
        <end position="329"/>
    </location>
</feature>
<keyword evidence="5" id="KW-0498">Mitosis</keyword>
<dbReference type="AlphaFoldDB" id="A0AAD6U1Z1"/>
<dbReference type="GO" id="GO:1990023">
    <property type="term" value="C:mitotic spindle midzone"/>
    <property type="evidence" value="ECO:0007669"/>
    <property type="project" value="TreeGrafter"/>
</dbReference>
<dbReference type="GO" id="GO:0005815">
    <property type="term" value="C:microtubule organizing center"/>
    <property type="evidence" value="ECO:0007669"/>
    <property type="project" value="TreeGrafter"/>
</dbReference>
<dbReference type="GO" id="GO:0051301">
    <property type="term" value="P:cell division"/>
    <property type="evidence" value="ECO:0007669"/>
    <property type="project" value="UniProtKB-KW"/>
</dbReference>
<dbReference type="GO" id="GO:0005876">
    <property type="term" value="C:spindle microtubule"/>
    <property type="evidence" value="ECO:0007669"/>
    <property type="project" value="TreeGrafter"/>
</dbReference>
<evidence type="ECO:0000256" key="4">
    <source>
        <dbReference type="ARBA" id="ARBA00022701"/>
    </source>
</evidence>
<dbReference type="SUPFAM" id="SSF48371">
    <property type="entry name" value="ARM repeat"/>
    <property type="match status" value="1"/>
</dbReference>
<proteinExistence type="inferred from homology"/>
<dbReference type="EMBL" id="JARJCN010000038">
    <property type="protein sequence ID" value="KAJ7084284.1"/>
    <property type="molecule type" value="Genomic_DNA"/>
</dbReference>
<keyword evidence="5" id="KW-0131">Cell cycle</keyword>
<sequence length="718" mass="77577">MNLPTSPLQQLFDVVRPRIFLPESEETWDTIARSLTILSTACNDVDSYVSADLVAGMRSISRPLISAMNSERGRLSGVAIDLVAVAASSLGVAFDALLAHFFPVLLVLSSRTSKVTVARARTCITTIIEATQIPAVLTYLMQSVADKSVSLRLTIVDSTLVCMNCFNPPDLEKDSRAKEIEAIIRTTARDANADVRKVSKKVFEAYKLLLPSRLDSFTTPLTPTTRKYLDIPSKAEKIKLLQSHAAAPPRPAQKAAQLSSSTSAVRASSSRRPQTHARSASSPAVAPDIVSPVATEEQPFRNQKKGDMGPPKLPNAVQTSRQADTTRSTGVDRKRVVSMFAAVRPAVSNTKLDVPERERPVPISNHPLRRPQPVEEPRQPVQTTSVVARRVPISEVQLKADEKPVRARPRLDHSASTPAIRHTIPDLAGASKSAAPRKDGTIGGKVLPKPKGNDVRSRMIDSSTSTPAIRPTPIALAESSKPPAPRVTTKPTVIGTRAIVKPKGGELNKQRSLTQPTLSQISRAKAVERRVPVPTVSKFLRSKTVPHKAPTASKKIEKELVPTLVVTPAANEQSAVETSALSTTSESDDSKPCEAEVEQESEEERSEEAPVMMTKPQPSPGPKTPPKARKAEPAVDKTPISELLLSIEQGFIFTPSAPLSPPQSYLPLASANLPIPFPLNITMSHSEQQAEEEGDIANKAGIRHLELRRALGDVALNK</sequence>
<keyword evidence="4" id="KW-0493">Microtubule</keyword>
<dbReference type="PANTHER" id="PTHR21567:SF60">
    <property type="entry name" value="CLASP N-TERMINAL DOMAIN-CONTAINING PROTEIN"/>
    <property type="match status" value="1"/>
</dbReference>
<evidence type="ECO:0000313" key="9">
    <source>
        <dbReference type="Proteomes" id="UP001222325"/>
    </source>
</evidence>
<feature type="region of interest" description="Disordered" evidence="6">
    <location>
        <begin position="354"/>
        <end position="384"/>
    </location>
</feature>
<comment type="similarity">
    <text evidence="2">Belongs to the CLASP family.</text>
</comment>
<feature type="compositionally biased region" description="Acidic residues" evidence="6">
    <location>
        <begin position="595"/>
        <end position="606"/>
    </location>
</feature>
<comment type="caution">
    <text evidence="8">The sequence shown here is derived from an EMBL/GenBank/DDBJ whole genome shotgun (WGS) entry which is preliminary data.</text>
</comment>
<evidence type="ECO:0000259" key="7">
    <source>
        <dbReference type="Pfam" id="PF12348"/>
    </source>
</evidence>
<name>A0AAD6U1Z1_9AGAR</name>
<dbReference type="GO" id="GO:0008017">
    <property type="term" value="F:microtubule binding"/>
    <property type="evidence" value="ECO:0007669"/>
    <property type="project" value="TreeGrafter"/>
</dbReference>
<keyword evidence="9" id="KW-1185">Reference proteome</keyword>
<reference evidence="8" key="1">
    <citation type="submission" date="2023-03" db="EMBL/GenBank/DDBJ databases">
        <title>Massive genome expansion in bonnet fungi (Mycena s.s.) driven by repeated elements and novel gene families across ecological guilds.</title>
        <authorList>
            <consortium name="Lawrence Berkeley National Laboratory"/>
            <person name="Harder C.B."/>
            <person name="Miyauchi S."/>
            <person name="Viragh M."/>
            <person name="Kuo A."/>
            <person name="Thoen E."/>
            <person name="Andreopoulos B."/>
            <person name="Lu D."/>
            <person name="Skrede I."/>
            <person name="Drula E."/>
            <person name="Henrissat B."/>
            <person name="Morin E."/>
            <person name="Kohler A."/>
            <person name="Barry K."/>
            <person name="LaButti K."/>
            <person name="Morin E."/>
            <person name="Salamov A."/>
            <person name="Lipzen A."/>
            <person name="Mereny Z."/>
            <person name="Hegedus B."/>
            <person name="Baldrian P."/>
            <person name="Stursova M."/>
            <person name="Weitz H."/>
            <person name="Taylor A."/>
            <person name="Grigoriev I.V."/>
            <person name="Nagy L.G."/>
            <person name="Martin F."/>
            <person name="Kauserud H."/>
        </authorList>
    </citation>
    <scope>NUCLEOTIDE SEQUENCE</scope>
    <source>
        <strain evidence="8">CBHHK173m</strain>
    </source>
</reference>
<dbReference type="InterPro" id="IPR011989">
    <property type="entry name" value="ARM-like"/>
</dbReference>
<accession>A0AAD6U1Z1</accession>
<feature type="region of interest" description="Disordered" evidence="6">
    <location>
        <begin position="571"/>
        <end position="636"/>
    </location>
</feature>
<evidence type="ECO:0000256" key="1">
    <source>
        <dbReference type="ARBA" id="ARBA00004186"/>
    </source>
</evidence>
<evidence type="ECO:0000256" key="3">
    <source>
        <dbReference type="ARBA" id="ARBA00022618"/>
    </source>
</evidence>
<feature type="domain" description="CLASP N-terminal" evidence="7">
    <location>
        <begin position="23"/>
        <end position="229"/>
    </location>
</feature>
<keyword evidence="3" id="KW-0132">Cell division</keyword>
<dbReference type="InterPro" id="IPR024395">
    <property type="entry name" value="CLASP_N_dom"/>
</dbReference>
<dbReference type="Pfam" id="PF12348">
    <property type="entry name" value="CLASP_N"/>
    <property type="match status" value="1"/>
</dbReference>
<protein>
    <submittedName>
        <fullName evidence="8">Clasp N terminal-domain-containing protein</fullName>
    </submittedName>
</protein>
<evidence type="ECO:0000256" key="2">
    <source>
        <dbReference type="ARBA" id="ARBA00009549"/>
    </source>
</evidence>
<dbReference type="Proteomes" id="UP001222325">
    <property type="component" value="Unassembled WGS sequence"/>
</dbReference>